<dbReference type="InterPro" id="IPR026444">
    <property type="entry name" value="Secre_tail"/>
</dbReference>
<dbReference type="Proteomes" id="UP000001822">
    <property type="component" value="Chromosome"/>
</dbReference>
<dbReference type="PANTHER" id="PTHR31778:SF2">
    <property type="entry name" value="BUD SITE SELECTION PROTEIN RAX2"/>
    <property type="match status" value="1"/>
</dbReference>
<dbReference type="KEGG" id="chu:CHU_0361"/>
<evidence type="ECO:0008006" key="3">
    <source>
        <dbReference type="Google" id="ProtNLM"/>
    </source>
</evidence>
<protein>
    <recommendedName>
        <fullName evidence="3">Secretion system C-terminal sorting domain-containing protein</fullName>
    </recommendedName>
</protein>
<dbReference type="OrthoDB" id="9805017at2"/>
<dbReference type="NCBIfam" id="TIGR02608">
    <property type="entry name" value="delta_60_rpt"/>
    <property type="match status" value="4"/>
</dbReference>
<dbReference type="GO" id="GO:1902929">
    <property type="term" value="C:plasma membrane of growing cell tip"/>
    <property type="evidence" value="ECO:0007669"/>
    <property type="project" value="TreeGrafter"/>
</dbReference>
<dbReference type="EMBL" id="CP000383">
    <property type="protein sequence ID" value="ABG57651.1"/>
    <property type="molecule type" value="Genomic_DNA"/>
</dbReference>
<reference evidence="1 2" key="1">
    <citation type="journal article" date="2007" name="Appl. Environ. Microbiol.">
        <title>Genome sequence of the cellulolytic gliding bacterium Cytophaga hutchinsonii.</title>
        <authorList>
            <person name="Xie G."/>
            <person name="Bruce D.C."/>
            <person name="Challacombe J.F."/>
            <person name="Chertkov O."/>
            <person name="Detter J.C."/>
            <person name="Gilna P."/>
            <person name="Han C.S."/>
            <person name="Lucas S."/>
            <person name="Misra M."/>
            <person name="Myers G.L."/>
            <person name="Richardson P."/>
            <person name="Tapia R."/>
            <person name="Thayer N."/>
            <person name="Thompson L.S."/>
            <person name="Brettin T.S."/>
            <person name="Henrissat B."/>
            <person name="Wilson D.B."/>
            <person name="McBride M.J."/>
        </authorList>
    </citation>
    <scope>NUCLEOTIDE SEQUENCE [LARGE SCALE GENOMIC DNA]</scope>
    <source>
        <strain evidence="2">ATCC 33406 / DSM 1761 / CIP 103989 / NBRC 15051 / NCIMB 9469 / D465</strain>
    </source>
</reference>
<dbReference type="PANTHER" id="PTHR31778">
    <property type="entry name" value="BUD SITE SELECTION PROTEIN RAX2"/>
    <property type="match status" value="1"/>
</dbReference>
<accession>A0A6N4SMZ0</accession>
<organism evidence="1 2">
    <name type="scientific">Cytophaga hutchinsonii (strain ATCC 33406 / DSM 1761 / CIP 103989 / NBRC 15051 / NCIMB 9469 / D465)</name>
    <dbReference type="NCBI Taxonomy" id="269798"/>
    <lineage>
        <taxon>Bacteria</taxon>
        <taxon>Pseudomonadati</taxon>
        <taxon>Bacteroidota</taxon>
        <taxon>Cytophagia</taxon>
        <taxon>Cytophagales</taxon>
        <taxon>Cytophagaceae</taxon>
        <taxon>Cytophaga</taxon>
    </lineage>
</organism>
<dbReference type="Gene3D" id="2.80.10.50">
    <property type="match status" value="4"/>
</dbReference>
<name>A0A6N4SMZ0_CYTH3</name>
<dbReference type="InterPro" id="IPR013431">
    <property type="entry name" value="Delta_60_rpt"/>
</dbReference>
<keyword evidence="2" id="KW-1185">Reference proteome</keyword>
<dbReference type="AlphaFoldDB" id="A0A6N4SMZ0"/>
<proteinExistence type="predicted"/>
<gene>
    <name evidence="1" type="ordered locus">CHU_0361</name>
</gene>
<evidence type="ECO:0000313" key="1">
    <source>
        <dbReference type="EMBL" id="ABG57651.1"/>
    </source>
</evidence>
<sequence>MKLKLILSISYLLIILNVYGQTSAIKLDTSFNTFDNNNITYVNALVKQSNKLVVAGLFNKIGGVQCNNICRLLNDSVVDPTFITGTGFNNEVKKIVVLPSDKMYVMGAFTSYSNVNINYLMRLNPNGTPDLTFVPNFDVGSVLKDFAVQSDGMLVVIGQFNKYSGYTRKNIVRLKTNGSLDVSFNSGDVNNGVFNKVLLQSTDKIILAGEFTKHLSKNVSGIVRLLSTGEIDNTFSCVLPLNGNNVITLQTVFIHANDEITIPRRDLYPMEAKRYDANGGLLYTYSFELNEASVLLPDGNFLTSSTYNTGGGTFPIEYTPAGNVVKKYNTTGWYLTYDFSYDIPSKLFSIDGITYMGCNYYETYTPSARRLVRLTDTNEIDFHFLPRGGPNYSITDVAKHSLNKYILIGGFTRIGSAKIRTIAMVDSTCVVDPMFNPGSGFNGPALCLAIQTDGKILVGGDFSSYNNQPAPHIVRLMPDGSIDPEFNIGSGVDYPVYDIQIIDTDKILVAGVFGQYQGIEVSNIVCLNMDGSANTAFNSNAGTGTNGRIRKMYATDANIYLIGDFNFYNGNMSKHIVRLNIDGTYDETFNPGQGDNGSLNDAVEYNNKLYVVGNFTMFNSQSRNSIAKLNLDGTMETSFYDPTYNGGALSPGMNVGIFSNALIYTGCRSTLMDSGNESFLSSTFHATSFDIGDQYLTNPKGIFYGDLFYGPKMSDDSSDYYLKHVKFSVAGTELYVFGTPTYSIGNSYEAREANFIVKYKGVATAPGGVEPPITTGINNFQKANTIYFVSNADEVLLVDSENSKGELHIFNINGVEIYAGLYQTNTSIDMPQMNSGVYFIKYMSEGQNVKVVKIVKN</sequence>
<evidence type="ECO:0000313" key="2">
    <source>
        <dbReference type="Proteomes" id="UP000001822"/>
    </source>
</evidence>
<dbReference type="Pfam" id="PF17164">
    <property type="entry name" value="DUF5122"/>
    <property type="match status" value="8"/>
</dbReference>
<dbReference type="RefSeq" id="WP_011583767.1">
    <property type="nucleotide sequence ID" value="NC_008255.1"/>
</dbReference>
<dbReference type="NCBIfam" id="TIGR04183">
    <property type="entry name" value="Por_Secre_tail"/>
    <property type="match status" value="1"/>
</dbReference>